<organism evidence="1 2">
    <name type="scientific">Pseudomonas protegens</name>
    <dbReference type="NCBI Taxonomy" id="380021"/>
    <lineage>
        <taxon>Bacteria</taxon>
        <taxon>Pseudomonadati</taxon>
        <taxon>Pseudomonadota</taxon>
        <taxon>Gammaproteobacteria</taxon>
        <taxon>Pseudomonadales</taxon>
        <taxon>Pseudomonadaceae</taxon>
        <taxon>Pseudomonas</taxon>
    </lineage>
</organism>
<gene>
    <name evidence="1" type="ORF">C5U62_22900</name>
</gene>
<evidence type="ECO:0000313" key="1">
    <source>
        <dbReference type="EMBL" id="PUA43478.1"/>
    </source>
</evidence>
<reference evidence="1 2" key="1">
    <citation type="submission" date="2018-03" db="EMBL/GenBank/DDBJ databases">
        <title>Draft genome sequence of the plant growth promoting rhizobacterium Pseudomonas protegens strain BNJ-SS-45 isolated from wheat (Triticum aestivum) rhizosphere.</title>
        <authorList>
            <person name="Bajpai A."/>
            <person name="Shende K."/>
            <person name="Meena N."/>
            <person name="Upadhyayula S.R."/>
            <person name="Suravajhala P."/>
            <person name="Medicherla K.M."/>
            <person name="Johri B.N."/>
        </authorList>
    </citation>
    <scope>NUCLEOTIDE SEQUENCE [LARGE SCALE GENOMIC DNA]</scope>
    <source>
        <strain evidence="1 2">BNJ-SS-45</strain>
    </source>
</reference>
<comment type="caution">
    <text evidence="1">The sequence shown here is derived from an EMBL/GenBank/DDBJ whole genome shotgun (WGS) entry which is preliminary data.</text>
</comment>
<proteinExistence type="predicted"/>
<accession>A0A2T6GH66</accession>
<dbReference type="AlphaFoldDB" id="A0A2T6GH66"/>
<dbReference type="Proteomes" id="UP000244178">
    <property type="component" value="Unassembled WGS sequence"/>
</dbReference>
<name>A0A2T6GH66_9PSED</name>
<evidence type="ECO:0000313" key="2">
    <source>
        <dbReference type="Proteomes" id="UP000244178"/>
    </source>
</evidence>
<sequence length="91" mass="10471">MHLVTRVHWENNQPRNYDMTLYVIDTTANNVVISSHRTFFAAVTKRHDLAKSENRRGFGGLEVVELHLPAKKRTELKHADISEWITNDSAA</sequence>
<protein>
    <submittedName>
        <fullName evidence="1">Uncharacterized protein</fullName>
    </submittedName>
</protein>
<dbReference type="EMBL" id="PYJM01000005">
    <property type="protein sequence ID" value="PUA43478.1"/>
    <property type="molecule type" value="Genomic_DNA"/>
</dbReference>